<proteinExistence type="predicted"/>
<sequence>MKWYIQGLVFGYLSVPQRTGRLGRGLEMGDGHQEHSTRNWVASCGSLDRACSCSIELCLELATLLPKTCSCIHSDFLQLKQVHYPSFSCAAFISKFSIFTAHKALYSTSTGKWQSFPIQQIERRPSNGGFVSCSISPKCSSSLAAQSFLVKLTVFSNMAFDLSVGDFNLPTGLRVIRCSDLVLDSITLHQLLKHLVDEMGTSIRNNNPWDAISWKDDGSEQFDNNLSITGWAGNGFNPFGHIVHNKM</sequence>
<protein>
    <submittedName>
        <fullName evidence="1">Uncharacterized protein</fullName>
    </submittedName>
</protein>
<evidence type="ECO:0000313" key="2">
    <source>
        <dbReference type="Proteomes" id="UP000467841"/>
    </source>
</evidence>
<name>A0A6D2JEQ7_9BRAS</name>
<reference evidence="1" key="1">
    <citation type="submission" date="2020-01" db="EMBL/GenBank/DDBJ databases">
        <authorList>
            <person name="Mishra B."/>
        </authorList>
    </citation>
    <scope>NUCLEOTIDE SEQUENCE [LARGE SCALE GENOMIC DNA]</scope>
</reference>
<evidence type="ECO:0000313" key="1">
    <source>
        <dbReference type="EMBL" id="CAA7039988.1"/>
    </source>
</evidence>
<comment type="caution">
    <text evidence="1">The sequence shown here is derived from an EMBL/GenBank/DDBJ whole genome shotgun (WGS) entry which is preliminary data.</text>
</comment>
<accession>A0A6D2JEQ7</accession>
<keyword evidence="2" id="KW-1185">Reference proteome</keyword>
<dbReference type="EMBL" id="CACVBM020001220">
    <property type="protein sequence ID" value="CAA7039988.1"/>
    <property type="molecule type" value="Genomic_DNA"/>
</dbReference>
<gene>
    <name evidence="1" type="ORF">MERR_LOCUS27223</name>
</gene>
<dbReference type="AlphaFoldDB" id="A0A6D2JEQ7"/>
<organism evidence="1 2">
    <name type="scientific">Microthlaspi erraticum</name>
    <dbReference type="NCBI Taxonomy" id="1685480"/>
    <lineage>
        <taxon>Eukaryota</taxon>
        <taxon>Viridiplantae</taxon>
        <taxon>Streptophyta</taxon>
        <taxon>Embryophyta</taxon>
        <taxon>Tracheophyta</taxon>
        <taxon>Spermatophyta</taxon>
        <taxon>Magnoliopsida</taxon>
        <taxon>eudicotyledons</taxon>
        <taxon>Gunneridae</taxon>
        <taxon>Pentapetalae</taxon>
        <taxon>rosids</taxon>
        <taxon>malvids</taxon>
        <taxon>Brassicales</taxon>
        <taxon>Brassicaceae</taxon>
        <taxon>Coluteocarpeae</taxon>
        <taxon>Microthlaspi</taxon>
    </lineage>
</organism>
<dbReference type="Proteomes" id="UP000467841">
    <property type="component" value="Unassembled WGS sequence"/>
</dbReference>